<dbReference type="EMBL" id="UOEZ01000035">
    <property type="protein sequence ID" value="VAW35954.1"/>
    <property type="molecule type" value="Genomic_DNA"/>
</dbReference>
<keyword evidence="1" id="KW-1133">Transmembrane helix</keyword>
<name>A0A3B0VX49_9ZZZZ</name>
<feature type="transmembrane region" description="Helical" evidence="1">
    <location>
        <begin position="20"/>
        <end position="39"/>
    </location>
</feature>
<evidence type="ECO:0000256" key="1">
    <source>
        <dbReference type="SAM" id="Phobius"/>
    </source>
</evidence>
<keyword evidence="1" id="KW-0812">Transmembrane</keyword>
<gene>
    <name evidence="2" type="ORF">MNBD_DELTA02-292</name>
</gene>
<protein>
    <recommendedName>
        <fullName evidence="3">Elongation factor-1 alpha</fullName>
    </recommendedName>
</protein>
<keyword evidence="1" id="KW-0472">Membrane</keyword>
<evidence type="ECO:0008006" key="3">
    <source>
        <dbReference type="Google" id="ProtNLM"/>
    </source>
</evidence>
<dbReference type="AlphaFoldDB" id="A0A3B0VX49"/>
<feature type="transmembrane region" description="Helical" evidence="1">
    <location>
        <begin position="153"/>
        <end position="170"/>
    </location>
</feature>
<organism evidence="2">
    <name type="scientific">hydrothermal vent metagenome</name>
    <dbReference type="NCBI Taxonomy" id="652676"/>
    <lineage>
        <taxon>unclassified sequences</taxon>
        <taxon>metagenomes</taxon>
        <taxon>ecological metagenomes</taxon>
    </lineage>
</organism>
<accession>A0A3B0VX49</accession>
<feature type="transmembrane region" description="Helical" evidence="1">
    <location>
        <begin position="205"/>
        <end position="230"/>
    </location>
</feature>
<feature type="transmembrane region" description="Helical" evidence="1">
    <location>
        <begin position="182"/>
        <end position="199"/>
    </location>
</feature>
<evidence type="ECO:0000313" key="2">
    <source>
        <dbReference type="EMBL" id="VAW35954.1"/>
    </source>
</evidence>
<proteinExistence type="predicted"/>
<sequence>MFKRRFSDCSVSERLLHTSFIITLGIGYLFALFLIFSTVSTEDGKPGLSVEDVIIKYHGNRSGTKLEAALTGIMKGRLTPQDHLVIVSWIHNGGKESGFNEKVAPILTKDCVKCHNPDGIMKQVDLVGYRNVMKYVKVDTGESIGALVKLSHIHLFGMSIIFYLLAKIFILTELSPLWKRTAIIIPFAAILMDIGSWWFTKYDYIFAYTVEIGGFMMALSFAFQAFLSLYQMWFMRAKTRS</sequence>
<reference evidence="2" key="1">
    <citation type="submission" date="2018-06" db="EMBL/GenBank/DDBJ databases">
        <authorList>
            <person name="Zhirakovskaya E."/>
        </authorList>
    </citation>
    <scope>NUCLEOTIDE SEQUENCE</scope>
</reference>